<protein>
    <recommendedName>
        <fullName evidence="1">Stage 0 sporulation protein A homolog</fullName>
    </recommendedName>
</protein>
<proteinExistence type="predicted"/>
<name>A0ABN1JI97_9CLOT</name>
<evidence type="ECO:0000256" key="3">
    <source>
        <dbReference type="ARBA" id="ARBA00023012"/>
    </source>
</evidence>
<accession>A0ABN1JI97</accession>
<dbReference type="CDD" id="cd00156">
    <property type="entry name" value="REC"/>
    <property type="match status" value="1"/>
</dbReference>
<keyword evidence="4" id="KW-0805">Transcription regulation</keyword>
<evidence type="ECO:0000256" key="5">
    <source>
        <dbReference type="ARBA" id="ARBA00023125"/>
    </source>
</evidence>
<comment type="caution">
    <text evidence="11">The sequence shown here is derived from an EMBL/GenBank/DDBJ whole genome shotgun (WGS) entry which is preliminary data.</text>
</comment>
<dbReference type="InterPro" id="IPR039420">
    <property type="entry name" value="WalR-like"/>
</dbReference>
<dbReference type="RefSeq" id="WP_343760991.1">
    <property type="nucleotide sequence ID" value="NZ_BAAACG010000008.1"/>
</dbReference>
<sequence>MENIIILDDMSYVRYRVKEVLEEKDIKVYEASTSFEFFNKLSEKKDNIDLIILEIGLIREDGIEVIEKIKEKNIDIPVMILTKMNTRESFAKAVKNGASDYVLKPFDNRTLLDRILKLIKTNETKKTTTNDLVNEKNELKKQNTSKEVEEEESTQIENSSNLPEDFMYYFMEQLAIAQENDGYLSAIIFTLIKNTNEKEKIDVKQSYLILTDIVYKGIKDIFKDPCLLVKHGFMTFLGVMPSYRDIDLVKLKEKINEKYDVLSTIHSKLSDYHIEMSFVSYPQDGEDSQELMDDLINSMKYKIENNKNSKEEKQ</sequence>
<dbReference type="SMART" id="SM00448">
    <property type="entry name" value="REC"/>
    <property type="match status" value="1"/>
</dbReference>
<keyword evidence="6" id="KW-0804">Transcription</keyword>
<comment type="function">
    <text evidence="7">May play the central regulatory role in sporulation. It may be an element of the effector pathway responsible for the activation of sporulation genes in response to nutritional stress. Spo0A may act in concert with spo0H (a sigma factor) to control the expression of some genes that are critical to the sporulation process.</text>
</comment>
<gene>
    <name evidence="11" type="ORF">GCM10008906_18480</name>
</gene>
<evidence type="ECO:0000256" key="9">
    <source>
        <dbReference type="SAM" id="MobiDB-lite"/>
    </source>
</evidence>
<dbReference type="Pfam" id="PF00072">
    <property type="entry name" value="Response_reg"/>
    <property type="match status" value="1"/>
</dbReference>
<dbReference type="Proteomes" id="UP001501510">
    <property type="component" value="Unassembled WGS sequence"/>
</dbReference>
<feature type="region of interest" description="Disordered" evidence="9">
    <location>
        <begin position="134"/>
        <end position="157"/>
    </location>
</feature>
<evidence type="ECO:0000256" key="8">
    <source>
        <dbReference type="PROSITE-ProRule" id="PRU00169"/>
    </source>
</evidence>
<comment type="caution">
    <text evidence="8">Lacks conserved residue(s) required for the propagation of feature annotation.</text>
</comment>
<evidence type="ECO:0000256" key="2">
    <source>
        <dbReference type="ARBA" id="ARBA00022553"/>
    </source>
</evidence>
<dbReference type="PANTHER" id="PTHR48111">
    <property type="entry name" value="REGULATOR OF RPOS"/>
    <property type="match status" value="1"/>
</dbReference>
<evidence type="ECO:0000256" key="7">
    <source>
        <dbReference type="ARBA" id="ARBA00024867"/>
    </source>
</evidence>
<dbReference type="PANTHER" id="PTHR48111:SF1">
    <property type="entry name" value="TWO-COMPONENT RESPONSE REGULATOR ORR33"/>
    <property type="match status" value="1"/>
</dbReference>
<organism evidence="11 12">
    <name type="scientific">Clostridium oceanicum</name>
    <dbReference type="NCBI Taxonomy" id="1543"/>
    <lineage>
        <taxon>Bacteria</taxon>
        <taxon>Bacillati</taxon>
        <taxon>Bacillota</taxon>
        <taxon>Clostridia</taxon>
        <taxon>Eubacteriales</taxon>
        <taxon>Clostridiaceae</taxon>
        <taxon>Clostridium</taxon>
    </lineage>
</organism>
<keyword evidence="5" id="KW-0238">DNA-binding</keyword>
<dbReference type="InterPro" id="IPR011006">
    <property type="entry name" value="CheY-like_superfamily"/>
</dbReference>
<evidence type="ECO:0000259" key="10">
    <source>
        <dbReference type="PROSITE" id="PS50110"/>
    </source>
</evidence>
<evidence type="ECO:0000313" key="11">
    <source>
        <dbReference type="EMBL" id="GAA0739559.1"/>
    </source>
</evidence>
<dbReference type="EMBL" id="BAAACG010000008">
    <property type="protein sequence ID" value="GAA0739559.1"/>
    <property type="molecule type" value="Genomic_DNA"/>
</dbReference>
<dbReference type="SUPFAM" id="SSF52172">
    <property type="entry name" value="CheY-like"/>
    <property type="match status" value="1"/>
</dbReference>
<dbReference type="PROSITE" id="PS50110">
    <property type="entry name" value="RESPONSE_REGULATORY"/>
    <property type="match status" value="1"/>
</dbReference>
<keyword evidence="3" id="KW-0902">Two-component regulatory system</keyword>
<feature type="compositionally biased region" description="Basic and acidic residues" evidence="9">
    <location>
        <begin position="134"/>
        <end position="147"/>
    </location>
</feature>
<reference evidence="11 12" key="1">
    <citation type="journal article" date="2019" name="Int. J. Syst. Evol. Microbiol.">
        <title>The Global Catalogue of Microorganisms (GCM) 10K type strain sequencing project: providing services to taxonomists for standard genome sequencing and annotation.</title>
        <authorList>
            <consortium name="The Broad Institute Genomics Platform"/>
            <consortium name="The Broad Institute Genome Sequencing Center for Infectious Disease"/>
            <person name="Wu L."/>
            <person name="Ma J."/>
        </authorList>
    </citation>
    <scope>NUCLEOTIDE SEQUENCE [LARGE SCALE GENOMIC DNA]</scope>
    <source>
        <strain evidence="11 12">JCM 1407</strain>
    </source>
</reference>
<evidence type="ECO:0000256" key="4">
    <source>
        <dbReference type="ARBA" id="ARBA00023015"/>
    </source>
</evidence>
<dbReference type="InterPro" id="IPR001789">
    <property type="entry name" value="Sig_transdc_resp-reg_receiver"/>
</dbReference>
<feature type="domain" description="Response regulatory" evidence="10">
    <location>
        <begin position="3"/>
        <end position="119"/>
    </location>
</feature>
<evidence type="ECO:0000313" key="12">
    <source>
        <dbReference type="Proteomes" id="UP001501510"/>
    </source>
</evidence>
<keyword evidence="2" id="KW-0597">Phosphoprotein</keyword>
<evidence type="ECO:0000256" key="6">
    <source>
        <dbReference type="ARBA" id="ARBA00023163"/>
    </source>
</evidence>
<dbReference type="Gene3D" id="3.40.50.2300">
    <property type="match status" value="1"/>
</dbReference>
<keyword evidence="12" id="KW-1185">Reference proteome</keyword>
<evidence type="ECO:0000256" key="1">
    <source>
        <dbReference type="ARBA" id="ARBA00018672"/>
    </source>
</evidence>